<dbReference type="SUPFAM" id="SSF46785">
    <property type="entry name" value="Winged helix' DNA-binding domain"/>
    <property type="match status" value="1"/>
</dbReference>
<dbReference type="Pfam" id="PF13280">
    <property type="entry name" value="WYL"/>
    <property type="match status" value="1"/>
</dbReference>
<reference evidence="4 5" key="1">
    <citation type="journal article" date="2019" name="Int. J. Syst. Evol. Microbiol.">
        <title>The Global Catalogue of Microorganisms (GCM) 10K type strain sequencing project: providing services to taxonomists for standard genome sequencing and annotation.</title>
        <authorList>
            <consortium name="The Broad Institute Genomics Platform"/>
            <consortium name="The Broad Institute Genome Sequencing Center for Infectious Disease"/>
            <person name="Wu L."/>
            <person name="Ma J."/>
        </authorList>
    </citation>
    <scope>NUCLEOTIDE SEQUENCE [LARGE SCALE GENOMIC DNA]</scope>
    <source>
        <strain evidence="4 5">JCM 16021</strain>
    </source>
</reference>
<feature type="domain" description="Helix-turn-helix type 11" evidence="1">
    <location>
        <begin position="8"/>
        <end position="58"/>
    </location>
</feature>
<keyword evidence="5" id="KW-1185">Reference proteome</keyword>
<dbReference type="Proteomes" id="UP001500575">
    <property type="component" value="Unassembled WGS sequence"/>
</dbReference>
<dbReference type="PROSITE" id="PS52050">
    <property type="entry name" value="WYL"/>
    <property type="match status" value="1"/>
</dbReference>
<proteinExistence type="predicted"/>
<dbReference type="InterPro" id="IPR051534">
    <property type="entry name" value="CBASS_pafABC_assoc_protein"/>
</dbReference>
<evidence type="ECO:0000259" key="1">
    <source>
        <dbReference type="Pfam" id="PF08279"/>
    </source>
</evidence>
<dbReference type="InterPro" id="IPR036388">
    <property type="entry name" value="WH-like_DNA-bd_sf"/>
</dbReference>
<protein>
    <submittedName>
        <fullName evidence="4">WYL domain-containing protein</fullName>
    </submittedName>
</protein>
<evidence type="ECO:0000313" key="4">
    <source>
        <dbReference type="EMBL" id="GAA2123129.1"/>
    </source>
</evidence>
<dbReference type="EMBL" id="BAAAQQ010000011">
    <property type="protein sequence ID" value="GAA2123129.1"/>
    <property type="molecule type" value="Genomic_DNA"/>
</dbReference>
<gene>
    <name evidence="4" type="ORF">GCM10009843_18660</name>
</gene>
<evidence type="ECO:0000313" key="5">
    <source>
        <dbReference type="Proteomes" id="UP001500575"/>
    </source>
</evidence>
<name>A0ABN2Y8M5_9ACTN</name>
<dbReference type="PANTHER" id="PTHR34580">
    <property type="match status" value="1"/>
</dbReference>
<dbReference type="InterPro" id="IPR036390">
    <property type="entry name" value="WH_DNA-bd_sf"/>
</dbReference>
<dbReference type="Pfam" id="PF08279">
    <property type="entry name" value="HTH_11"/>
    <property type="match status" value="1"/>
</dbReference>
<sequence>MSRALLTLELIQNEPGIGADRIAERLGVSDRAARRYVALLREAEVPIESSRGPYGGYRVGRGLRLPPLMFTAPEALGLVMALVEGPHATTDTDTAIGSALGKIIRVLPERVGAAADTVLRGSARARHRVAVPDPDTTATLIRAAEQNQRVRIWYSRPASGDGGAGSPTRDREMELDPWAVVVRHGLWYLLCWSHTVDAQRVLRVDRVRTVRVTSQTFDLPGDLDPLDAVEQHLSEGWKHAVDVTFDAPLVEVAPWFRRSRGELTPLGDDRTRLTATTGDPAWFAAMLAETGLSFRLHGGPELRAAAAEAGRRLLDAVEPA</sequence>
<accession>A0ABN2Y8M5</accession>
<dbReference type="Gene3D" id="1.10.10.10">
    <property type="entry name" value="Winged helix-like DNA-binding domain superfamily/Winged helix DNA-binding domain"/>
    <property type="match status" value="1"/>
</dbReference>
<feature type="domain" description="WCX" evidence="3">
    <location>
        <begin position="239"/>
        <end position="314"/>
    </location>
</feature>
<dbReference type="InterPro" id="IPR026881">
    <property type="entry name" value="WYL_dom"/>
</dbReference>
<organism evidence="4 5">
    <name type="scientific">Nocardioides bigeumensis</name>
    <dbReference type="NCBI Taxonomy" id="433657"/>
    <lineage>
        <taxon>Bacteria</taxon>
        <taxon>Bacillati</taxon>
        <taxon>Actinomycetota</taxon>
        <taxon>Actinomycetes</taxon>
        <taxon>Propionibacteriales</taxon>
        <taxon>Nocardioidaceae</taxon>
        <taxon>Nocardioides</taxon>
    </lineage>
</organism>
<dbReference type="PANTHER" id="PTHR34580:SF3">
    <property type="entry name" value="PROTEIN PAFB"/>
    <property type="match status" value="1"/>
</dbReference>
<evidence type="ECO:0000259" key="3">
    <source>
        <dbReference type="Pfam" id="PF25583"/>
    </source>
</evidence>
<feature type="domain" description="WYL" evidence="2">
    <location>
        <begin position="136"/>
        <end position="212"/>
    </location>
</feature>
<comment type="caution">
    <text evidence="4">The sequence shown here is derived from an EMBL/GenBank/DDBJ whole genome shotgun (WGS) entry which is preliminary data.</text>
</comment>
<evidence type="ECO:0000259" key="2">
    <source>
        <dbReference type="Pfam" id="PF13280"/>
    </source>
</evidence>
<dbReference type="InterPro" id="IPR057727">
    <property type="entry name" value="WCX_dom"/>
</dbReference>
<dbReference type="InterPro" id="IPR013196">
    <property type="entry name" value="HTH_11"/>
</dbReference>
<dbReference type="Pfam" id="PF25583">
    <property type="entry name" value="WCX"/>
    <property type="match status" value="1"/>
</dbReference>